<dbReference type="SUPFAM" id="SSF47473">
    <property type="entry name" value="EF-hand"/>
    <property type="match status" value="1"/>
</dbReference>
<dbReference type="EMBL" id="JAUIZM010000003">
    <property type="protein sequence ID" value="KAK1395422.1"/>
    <property type="molecule type" value="Genomic_DNA"/>
</dbReference>
<reference evidence="3" key="2">
    <citation type="submission" date="2023-05" db="EMBL/GenBank/DDBJ databases">
        <authorList>
            <person name="Schelkunov M.I."/>
        </authorList>
    </citation>
    <scope>NUCLEOTIDE SEQUENCE</scope>
    <source>
        <strain evidence="3">Hsosn_3</strain>
        <tissue evidence="3">Leaf</tissue>
    </source>
</reference>
<dbReference type="InterPro" id="IPR018247">
    <property type="entry name" value="EF_Hand_1_Ca_BS"/>
</dbReference>
<name>A0AAD8J0G4_9APIA</name>
<dbReference type="GO" id="GO:0005509">
    <property type="term" value="F:calcium ion binding"/>
    <property type="evidence" value="ECO:0007669"/>
    <property type="project" value="InterPro"/>
</dbReference>
<feature type="domain" description="EF-hand" evidence="2">
    <location>
        <begin position="164"/>
        <end position="199"/>
    </location>
</feature>
<dbReference type="InterPro" id="IPR052591">
    <property type="entry name" value="CML21-like"/>
</dbReference>
<dbReference type="Proteomes" id="UP001237642">
    <property type="component" value="Unassembled WGS sequence"/>
</dbReference>
<gene>
    <name evidence="3" type="ORF">POM88_014478</name>
</gene>
<dbReference type="InterPro" id="IPR011992">
    <property type="entry name" value="EF-hand-dom_pair"/>
</dbReference>
<keyword evidence="1" id="KW-0106">Calcium</keyword>
<dbReference type="CDD" id="cd00051">
    <property type="entry name" value="EFh"/>
    <property type="match status" value="1"/>
</dbReference>
<dbReference type="PROSITE" id="PS00018">
    <property type="entry name" value="EF_HAND_1"/>
    <property type="match status" value="2"/>
</dbReference>
<evidence type="ECO:0000256" key="1">
    <source>
        <dbReference type="ARBA" id="ARBA00022837"/>
    </source>
</evidence>
<feature type="domain" description="EF-hand" evidence="2">
    <location>
        <begin position="73"/>
        <end position="108"/>
    </location>
</feature>
<dbReference type="Pfam" id="PF13405">
    <property type="entry name" value="EF-hand_6"/>
    <property type="match status" value="2"/>
</dbReference>
<evidence type="ECO:0000259" key="2">
    <source>
        <dbReference type="PROSITE" id="PS50222"/>
    </source>
</evidence>
<dbReference type="PROSITE" id="PS50222">
    <property type="entry name" value="EF_HAND_2"/>
    <property type="match status" value="2"/>
</dbReference>
<keyword evidence="4" id="KW-1185">Reference proteome</keyword>
<dbReference type="Gene3D" id="1.10.238.10">
    <property type="entry name" value="EF-hand"/>
    <property type="match status" value="1"/>
</dbReference>
<organism evidence="3 4">
    <name type="scientific">Heracleum sosnowskyi</name>
    <dbReference type="NCBI Taxonomy" id="360622"/>
    <lineage>
        <taxon>Eukaryota</taxon>
        <taxon>Viridiplantae</taxon>
        <taxon>Streptophyta</taxon>
        <taxon>Embryophyta</taxon>
        <taxon>Tracheophyta</taxon>
        <taxon>Spermatophyta</taxon>
        <taxon>Magnoliopsida</taxon>
        <taxon>eudicotyledons</taxon>
        <taxon>Gunneridae</taxon>
        <taxon>Pentapetalae</taxon>
        <taxon>asterids</taxon>
        <taxon>campanulids</taxon>
        <taxon>Apiales</taxon>
        <taxon>Apiaceae</taxon>
        <taxon>Apioideae</taxon>
        <taxon>apioid superclade</taxon>
        <taxon>Tordylieae</taxon>
        <taxon>Tordyliinae</taxon>
        <taxon>Heracleum</taxon>
    </lineage>
</organism>
<evidence type="ECO:0000313" key="4">
    <source>
        <dbReference type="Proteomes" id="UP001237642"/>
    </source>
</evidence>
<dbReference type="SMART" id="SM00054">
    <property type="entry name" value="EFh"/>
    <property type="match status" value="2"/>
</dbReference>
<dbReference type="AlphaFoldDB" id="A0AAD8J0G4"/>
<dbReference type="InterPro" id="IPR002048">
    <property type="entry name" value="EF_hand_dom"/>
</dbReference>
<evidence type="ECO:0000313" key="3">
    <source>
        <dbReference type="EMBL" id="KAK1395422.1"/>
    </source>
</evidence>
<sequence length="233" mass="26792">MKKSSRTSSTFPALKSLSDKVRDILCCGSTRNKYKRLDRKLEMKIMEVKRSSPACNNFRSVNSIILKFPMFREGLKEVKSVFEQCDADSNGTIDHKELKNCFQKLNLQLKEEEIDDLFDYCDMHGIDGLQLNEFIIILCLVYLLLDPSTSSHSKQDLGSPQLKATFDAIIEAFLFFDKNGDGKLNKKDMINALNDDSQFERSPTHITNTRFKEMDWDRNGQNTATPEVRLQTI</sequence>
<comment type="caution">
    <text evidence="3">The sequence shown here is derived from an EMBL/GenBank/DDBJ whole genome shotgun (WGS) entry which is preliminary data.</text>
</comment>
<dbReference type="PANTHER" id="PTHR23064">
    <property type="entry name" value="TROPONIN"/>
    <property type="match status" value="1"/>
</dbReference>
<reference evidence="3" key="1">
    <citation type="submission" date="2023-02" db="EMBL/GenBank/DDBJ databases">
        <title>Genome of toxic invasive species Heracleum sosnowskyi carries increased number of genes despite the absence of recent whole-genome duplications.</title>
        <authorList>
            <person name="Schelkunov M."/>
            <person name="Shtratnikova V."/>
            <person name="Makarenko M."/>
            <person name="Klepikova A."/>
            <person name="Omelchenko D."/>
            <person name="Novikova G."/>
            <person name="Obukhova E."/>
            <person name="Bogdanov V."/>
            <person name="Penin A."/>
            <person name="Logacheva M."/>
        </authorList>
    </citation>
    <scope>NUCLEOTIDE SEQUENCE</scope>
    <source>
        <strain evidence="3">Hsosn_3</strain>
        <tissue evidence="3">Leaf</tissue>
    </source>
</reference>
<proteinExistence type="predicted"/>
<protein>
    <submittedName>
        <fullName evidence="3">Calcium-binding protein CML22</fullName>
    </submittedName>
</protein>
<accession>A0AAD8J0G4</accession>